<feature type="repeat" description="TPR" evidence="5">
    <location>
        <begin position="273"/>
        <end position="306"/>
    </location>
</feature>
<dbReference type="WBParaSite" id="PTRK_0001029900.1">
    <property type="protein sequence ID" value="PTRK_0001029900.1"/>
    <property type="gene ID" value="PTRK_0001029900"/>
</dbReference>
<evidence type="ECO:0000256" key="1">
    <source>
        <dbReference type="ARBA" id="ARBA00022679"/>
    </source>
</evidence>
<protein>
    <submittedName>
        <fullName evidence="7">TPR_REGION domain-containing protein</fullName>
    </submittedName>
</protein>
<evidence type="ECO:0000256" key="5">
    <source>
        <dbReference type="PROSITE-ProRule" id="PRU00339"/>
    </source>
</evidence>
<evidence type="ECO:0000313" key="7">
    <source>
        <dbReference type="WBParaSite" id="PTRK_0001029900.1"/>
    </source>
</evidence>
<sequence length="523" mass="59663">MSLNKALVEPECGGPNSLVGLSQNVVQNNSKLQNQRNNAINSLLPSLSKGEDFVQEYMSSIHNVPSSMNSFDMRSLIGAIPQEPNNRYAKEWTNEFLSESRNPDMNNIWNKSIQQVQTSKPTTHIMSWVNSYNNSSLVGQNNVQNTEGHSEMWSSEYLDKFDKFDKKSDNLANNWYNEFLNKNESTTNSIYSDTINTIKTTDEDYENEWDSIIDNNPYFSQLGEDETKYEFQDNPYINVENPSDIAKTLMTNGNLSDAILYYEVAVQQKPDDSNAWCALGLCHAENEDDINAIKAFNKSLILNPSNKEALLGYSVSLSNEFRENEAVEYLEKWLQAHLNQNVEPLTNVQTYRSTFLNRIKFDKVEKDFLDVARRNSGKVDVELQNALGILYNIGNNFSRAIDSLKLAVANKPDDPRLWNRLGATFANDDKTTDAINAYRQALSLFPTYVRARYNLGISCMHLNSYEQAVEHLVSAIELQKNEKTSLVWNTLRTAVIRLPKLSPGVMESIDNRDLYSFKKLMNL</sequence>
<dbReference type="Pfam" id="PF13432">
    <property type="entry name" value="TPR_16"/>
    <property type="match status" value="1"/>
</dbReference>
<keyword evidence="1" id="KW-0808">Transferase</keyword>
<keyword evidence="6" id="KW-1185">Reference proteome</keyword>
<dbReference type="STRING" id="131310.A0A0N4ZP37"/>
<feature type="repeat" description="TPR" evidence="5">
    <location>
        <begin position="449"/>
        <end position="482"/>
    </location>
</feature>
<reference evidence="7" key="1">
    <citation type="submission" date="2017-02" db="UniProtKB">
        <authorList>
            <consortium name="WormBaseParasite"/>
        </authorList>
    </citation>
    <scope>IDENTIFICATION</scope>
</reference>
<dbReference type="Proteomes" id="UP000038045">
    <property type="component" value="Unplaced"/>
</dbReference>
<dbReference type="InterPro" id="IPR011990">
    <property type="entry name" value="TPR-like_helical_dom_sf"/>
</dbReference>
<evidence type="ECO:0000256" key="3">
    <source>
        <dbReference type="ARBA" id="ARBA00022777"/>
    </source>
</evidence>
<keyword evidence="4" id="KW-0460">Magnesium</keyword>
<dbReference type="GO" id="GO:0046872">
    <property type="term" value="F:metal ion binding"/>
    <property type="evidence" value="ECO:0007669"/>
    <property type="project" value="UniProtKB-KW"/>
</dbReference>
<dbReference type="PANTHER" id="PTHR21208:SF0">
    <property type="entry name" value="ADP-DEPENDENT GLUCOKINASE"/>
    <property type="match status" value="1"/>
</dbReference>
<dbReference type="SMART" id="SM00028">
    <property type="entry name" value="TPR"/>
    <property type="match status" value="5"/>
</dbReference>
<dbReference type="GO" id="GO:0006006">
    <property type="term" value="P:glucose metabolic process"/>
    <property type="evidence" value="ECO:0007669"/>
    <property type="project" value="TreeGrafter"/>
</dbReference>
<dbReference type="PROSITE" id="PS50005">
    <property type="entry name" value="TPR"/>
    <property type="match status" value="4"/>
</dbReference>
<proteinExistence type="predicted"/>
<dbReference type="InterPro" id="IPR007666">
    <property type="entry name" value="ADP_PFK/GK"/>
</dbReference>
<organism evidence="6 7">
    <name type="scientific">Parastrongyloides trichosuri</name>
    <name type="common">Possum-specific nematode worm</name>
    <dbReference type="NCBI Taxonomy" id="131310"/>
    <lineage>
        <taxon>Eukaryota</taxon>
        <taxon>Metazoa</taxon>
        <taxon>Ecdysozoa</taxon>
        <taxon>Nematoda</taxon>
        <taxon>Chromadorea</taxon>
        <taxon>Rhabditida</taxon>
        <taxon>Tylenchina</taxon>
        <taxon>Panagrolaimomorpha</taxon>
        <taxon>Strongyloidoidea</taxon>
        <taxon>Strongyloididae</taxon>
        <taxon>Parastrongyloides</taxon>
    </lineage>
</organism>
<dbReference type="GO" id="GO:0043843">
    <property type="term" value="F:ADP-specific glucokinase activity"/>
    <property type="evidence" value="ECO:0007669"/>
    <property type="project" value="TreeGrafter"/>
</dbReference>
<keyword evidence="3" id="KW-0418">Kinase</keyword>
<evidence type="ECO:0000256" key="4">
    <source>
        <dbReference type="ARBA" id="ARBA00022842"/>
    </source>
</evidence>
<keyword evidence="5" id="KW-0802">TPR repeat</keyword>
<name>A0A0N4ZP37_PARTI</name>
<dbReference type="GO" id="GO:0005783">
    <property type="term" value="C:endoplasmic reticulum"/>
    <property type="evidence" value="ECO:0007669"/>
    <property type="project" value="TreeGrafter"/>
</dbReference>
<dbReference type="SUPFAM" id="SSF48452">
    <property type="entry name" value="TPR-like"/>
    <property type="match status" value="1"/>
</dbReference>
<dbReference type="PANTHER" id="PTHR21208">
    <property type="entry name" value="ADP-DEPENDENT GLUCOKINASE"/>
    <property type="match status" value="1"/>
</dbReference>
<dbReference type="AlphaFoldDB" id="A0A0N4ZP37"/>
<feature type="repeat" description="TPR" evidence="5">
    <location>
        <begin position="381"/>
        <end position="414"/>
    </location>
</feature>
<feature type="repeat" description="TPR" evidence="5">
    <location>
        <begin position="415"/>
        <end position="448"/>
    </location>
</feature>
<evidence type="ECO:0000313" key="6">
    <source>
        <dbReference type="Proteomes" id="UP000038045"/>
    </source>
</evidence>
<evidence type="ECO:0000256" key="2">
    <source>
        <dbReference type="ARBA" id="ARBA00022723"/>
    </source>
</evidence>
<dbReference type="InterPro" id="IPR019734">
    <property type="entry name" value="TPR_rpt"/>
</dbReference>
<dbReference type="Pfam" id="PF14559">
    <property type="entry name" value="TPR_19"/>
    <property type="match status" value="1"/>
</dbReference>
<keyword evidence="2" id="KW-0479">Metal-binding</keyword>
<accession>A0A0N4ZP37</accession>
<dbReference type="Gene3D" id="1.25.40.10">
    <property type="entry name" value="Tetratricopeptide repeat domain"/>
    <property type="match status" value="1"/>
</dbReference>